<keyword evidence="4" id="KW-1185">Reference proteome</keyword>
<feature type="coiled-coil region" evidence="1">
    <location>
        <begin position="1"/>
        <end position="28"/>
    </location>
</feature>
<keyword evidence="2" id="KW-0472">Membrane</keyword>
<dbReference type="RefSeq" id="WP_379814225.1">
    <property type="nucleotide sequence ID" value="NZ_JBHUDZ010000009.1"/>
</dbReference>
<dbReference type="Proteomes" id="UP001597138">
    <property type="component" value="Unassembled WGS sequence"/>
</dbReference>
<organism evidence="3 4">
    <name type="scientific">Flavobacterium artemisiae</name>
    <dbReference type="NCBI Taxonomy" id="2126556"/>
    <lineage>
        <taxon>Bacteria</taxon>
        <taxon>Pseudomonadati</taxon>
        <taxon>Bacteroidota</taxon>
        <taxon>Flavobacteriia</taxon>
        <taxon>Flavobacteriales</taxon>
        <taxon>Flavobacteriaceae</taxon>
        <taxon>Flavobacterium</taxon>
    </lineage>
</organism>
<proteinExistence type="predicted"/>
<evidence type="ECO:0000313" key="4">
    <source>
        <dbReference type="Proteomes" id="UP001597138"/>
    </source>
</evidence>
<keyword evidence="2" id="KW-1133">Transmembrane helix</keyword>
<evidence type="ECO:0000256" key="2">
    <source>
        <dbReference type="SAM" id="Phobius"/>
    </source>
</evidence>
<name>A0ABW4HC74_9FLAO</name>
<dbReference type="Pfam" id="PF11335">
    <property type="entry name" value="DUF3137"/>
    <property type="match status" value="1"/>
</dbReference>
<keyword evidence="1" id="KW-0175">Coiled coil</keyword>
<evidence type="ECO:0000256" key="1">
    <source>
        <dbReference type="SAM" id="Coils"/>
    </source>
</evidence>
<dbReference type="EMBL" id="JBHUDZ010000009">
    <property type="protein sequence ID" value="MFD1602973.1"/>
    <property type="molecule type" value="Genomic_DNA"/>
</dbReference>
<protein>
    <submittedName>
        <fullName evidence="3">DUF3137 domain-containing protein</fullName>
    </submittedName>
</protein>
<gene>
    <name evidence="3" type="ORF">ACFSC2_09520</name>
</gene>
<evidence type="ECO:0000313" key="3">
    <source>
        <dbReference type="EMBL" id="MFD1602973.1"/>
    </source>
</evidence>
<reference evidence="4" key="1">
    <citation type="journal article" date="2019" name="Int. J. Syst. Evol. Microbiol.">
        <title>The Global Catalogue of Microorganisms (GCM) 10K type strain sequencing project: providing services to taxonomists for standard genome sequencing and annotation.</title>
        <authorList>
            <consortium name="The Broad Institute Genomics Platform"/>
            <consortium name="The Broad Institute Genome Sequencing Center for Infectious Disease"/>
            <person name="Wu L."/>
            <person name="Ma J."/>
        </authorList>
    </citation>
    <scope>NUCLEOTIDE SEQUENCE [LARGE SCALE GENOMIC DNA]</scope>
    <source>
        <strain evidence="4">CCUG 70865</strain>
    </source>
</reference>
<accession>A0ABW4HC74</accession>
<sequence>MDSEINLKERLQQVLNTLEVDRKKIAETYQTCYILFGLTVLILMAGLFIGFVILGIICCLVPLIVGVVMYFRIEDDAKIYKNNFKTNVIGAALKEINETLTITPKSGFPKYEFISSDLFSTEPDRYKTEDMISGVNEKTSFYFAEVHAEYKTERQDKNGSTSTTWHDIFKGIIFVADFNKNFDTATIVRPKNFGNSVRSWFSKNVFNINSTQIVQLENTDFDNTFVTYSSDQIQARYILTPALMERILDLNSKSDGTISVSFTASKMYIAFPLDYNYFEAPIHETLLASNLLENDLSIVRFMYDIVHELDLNTRIWGKE</sequence>
<feature type="transmembrane region" description="Helical" evidence="2">
    <location>
        <begin position="32"/>
        <end position="65"/>
    </location>
</feature>
<dbReference type="InterPro" id="IPR021484">
    <property type="entry name" value="DUF3137"/>
</dbReference>
<comment type="caution">
    <text evidence="3">The sequence shown here is derived from an EMBL/GenBank/DDBJ whole genome shotgun (WGS) entry which is preliminary data.</text>
</comment>
<keyword evidence="2" id="KW-0812">Transmembrane</keyword>